<evidence type="ECO:0000256" key="5">
    <source>
        <dbReference type="ARBA" id="ARBA00023277"/>
    </source>
</evidence>
<evidence type="ECO:0000313" key="7">
    <source>
        <dbReference type="EMBL" id="RUT05703.1"/>
    </source>
</evidence>
<reference evidence="7" key="1">
    <citation type="submission" date="2018-12" db="EMBL/GenBank/DDBJ databases">
        <authorList>
            <person name="Will S."/>
            <person name="Neumann-Schaal M."/>
            <person name="Henke P."/>
        </authorList>
    </citation>
    <scope>NUCLEOTIDE SEQUENCE</scope>
    <source>
        <strain evidence="7">PCC 7102</strain>
    </source>
</reference>
<dbReference type="GO" id="GO:0033926">
    <property type="term" value="F:endo-alpha-N-acetylgalactosaminidase activity"/>
    <property type="evidence" value="ECO:0007669"/>
    <property type="project" value="InterPro"/>
</dbReference>
<keyword evidence="8" id="KW-1185">Reference proteome</keyword>
<comment type="caution">
    <text evidence="7">The sequence shown here is derived from an EMBL/GenBank/DDBJ whole genome shotgun (WGS) entry which is preliminary data.</text>
</comment>
<evidence type="ECO:0000256" key="2">
    <source>
        <dbReference type="ARBA" id="ARBA00007671"/>
    </source>
</evidence>
<dbReference type="InterPro" id="IPR012341">
    <property type="entry name" value="6hp_glycosidase-like_sf"/>
</dbReference>
<name>A0A3S1CMF9_9CYAN</name>
<reference evidence="7" key="2">
    <citation type="journal article" date="2019" name="Genome Biol. Evol.">
        <title>Day and night: Metabolic profiles and evolutionary relationships of six axenic non-marine cyanobacteria.</title>
        <authorList>
            <person name="Will S.E."/>
            <person name="Henke P."/>
            <person name="Boedeker C."/>
            <person name="Huang S."/>
            <person name="Brinkmann H."/>
            <person name="Rohde M."/>
            <person name="Jarek M."/>
            <person name="Friedl T."/>
            <person name="Seufert S."/>
            <person name="Schumacher M."/>
            <person name="Overmann J."/>
            <person name="Neumann-Schaal M."/>
            <person name="Petersen J."/>
        </authorList>
    </citation>
    <scope>NUCLEOTIDE SEQUENCE [LARGE SCALE GENOMIC DNA]</scope>
    <source>
        <strain evidence="7">PCC 7102</strain>
    </source>
</reference>
<gene>
    <name evidence="7" type="ORF">DSM106972_037100</name>
</gene>
<proteinExistence type="inferred from homology"/>
<dbReference type="Gene3D" id="1.50.10.10">
    <property type="match status" value="1"/>
</dbReference>
<keyword evidence="6" id="KW-0326">Glycosidase</keyword>
<dbReference type="RefSeq" id="WP_127082154.1">
    <property type="nucleotide sequence ID" value="NZ_RSCL01000008.1"/>
</dbReference>
<evidence type="ECO:0000256" key="6">
    <source>
        <dbReference type="ARBA" id="ARBA00023295"/>
    </source>
</evidence>
<dbReference type="Pfam" id="PF12899">
    <property type="entry name" value="Glyco_hydro_100"/>
    <property type="match status" value="1"/>
</dbReference>
<dbReference type="EMBL" id="RSCL01000008">
    <property type="protein sequence ID" value="RUT05703.1"/>
    <property type="molecule type" value="Genomic_DNA"/>
</dbReference>
<dbReference type="GO" id="GO:0005987">
    <property type="term" value="P:sucrose catabolic process"/>
    <property type="evidence" value="ECO:0007669"/>
    <property type="project" value="TreeGrafter"/>
</dbReference>
<keyword evidence="4" id="KW-0378">Hydrolase</keyword>
<dbReference type="InterPro" id="IPR024746">
    <property type="entry name" value="Glyco_hydro_100"/>
</dbReference>
<dbReference type="PANTHER" id="PTHR31916:SF28">
    <property type="entry name" value="NEUTRAL_ALKALINE INVERTASE 3, CHLOROPLASTIC"/>
    <property type="match status" value="1"/>
</dbReference>
<dbReference type="Proteomes" id="UP000271624">
    <property type="component" value="Unassembled WGS sequence"/>
</dbReference>
<evidence type="ECO:0000256" key="1">
    <source>
        <dbReference type="ARBA" id="ARBA00000094"/>
    </source>
</evidence>
<evidence type="ECO:0000256" key="4">
    <source>
        <dbReference type="ARBA" id="ARBA00022801"/>
    </source>
</evidence>
<accession>A0A3S1CMF9</accession>
<organism evidence="7 8">
    <name type="scientific">Dulcicalothrix desertica PCC 7102</name>
    <dbReference type="NCBI Taxonomy" id="232991"/>
    <lineage>
        <taxon>Bacteria</taxon>
        <taxon>Bacillati</taxon>
        <taxon>Cyanobacteriota</taxon>
        <taxon>Cyanophyceae</taxon>
        <taxon>Nostocales</taxon>
        <taxon>Calotrichaceae</taxon>
        <taxon>Dulcicalothrix</taxon>
    </lineage>
</organism>
<protein>
    <recommendedName>
        <fullName evidence="3">beta-fructofuranosidase</fullName>
        <ecNumber evidence="3">3.2.1.26</ecNumber>
    </recommendedName>
</protein>
<dbReference type="PANTHER" id="PTHR31916">
    <property type="match status" value="1"/>
</dbReference>
<comment type="similarity">
    <text evidence="2">Belongs to the glycosyl hydrolase 100 family.</text>
</comment>
<dbReference type="AlphaFoldDB" id="A0A3S1CMF9"/>
<evidence type="ECO:0000313" key="8">
    <source>
        <dbReference type="Proteomes" id="UP000271624"/>
    </source>
</evidence>
<evidence type="ECO:0000256" key="3">
    <source>
        <dbReference type="ARBA" id="ARBA00012758"/>
    </source>
</evidence>
<dbReference type="SUPFAM" id="SSF48208">
    <property type="entry name" value="Six-hairpin glycosidases"/>
    <property type="match status" value="1"/>
</dbReference>
<comment type="catalytic activity">
    <reaction evidence="1">
        <text>Hydrolysis of terminal non-reducing beta-D-fructofuranoside residues in beta-D-fructofuranosides.</text>
        <dbReference type="EC" id="3.2.1.26"/>
    </reaction>
</comment>
<dbReference type="InterPro" id="IPR008928">
    <property type="entry name" value="6-hairpin_glycosidase_sf"/>
</dbReference>
<dbReference type="OrthoDB" id="501302at2"/>
<keyword evidence="5" id="KW-0119">Carbohydrate metabolism</keyword>
<sequence>MPTYKNLVEDAQKALEASIMYYKGQAVGTIAARDRDALALNYDQCFVRDFVSSALVFLTTGREDIVRNFLEITLTLQSQERRMDCFKPGLGLMPASFKVELRGGGEVLIADFGEHAIARVTPIDSCLWWMILLRAYVKATGDLALANRSDFQHGMRLILRLCLETRFDMYPTLLVPDGSFMIDRRMGVYGYPLEIQALFYAALRSAEELLLPNDLDGIRTAVIERLGHLAFHMRSYYWLDMQRLSEIYHYKGEEFGISAVNKFNIYASSIPAWFINWLPDEGGYFAGNIGPGLIDFRFFTLGNLMSVITSLSTKEQSSNILTLVANRWDDLVGQMPMKICFPAVEDRDWQLFTGFDPKNVPWSYHNGGNWPVLLWFLVAAAVKTGNIQLAENAIKLTEARLGKDLFPEYYDGKNGRLIGKEARRYQTWSIAAFLLSKQLIANPEHLKLISFEEDNRAMACEF</sequence>
<dbReference type="GO" id="GO:0004575">
    <property type="term" value="F:sucrose alpha-glucosidase activity"/>
    <property type="evidence" value="ECO:0007669"/>
    <property type="project" value="TreeGrafter"/>
</dbReference>
<dbReference type="EC" id="3.2.1.26" evidence="3"/>